<organism evidence="2 3">
    <name type="scientific">Trichomonas vaginalis (strain ATCC PRA-98 / G3)</name>
    <dbReference type="NCBI Taxonomy" id="412133"/>
    <lineage>
        <taxon>Eukaryota</taxon>
        <taxon>Metamonada</taxon>
        <taxon>Parabasalia</taxon>
        <taxon>Trichomonadida</taxon>
        <taxon>Trichomonadidae</taxon>
        <taxon>Trichomonas</taxon>
    </lineage>
</organism>
<sequence length="57" mass="6492">MDRDLSKSLSNDGYTAAYDGSAASSNYKTRHPEFSSEKRIREVNYFISIRADKEAKN</sequence>
<accession>A2DLB7</accession>
<reference evidence="2" key="1">
    <citation type="submission" date="2006-10" db="EMBL/GenBank/DDBJ databases">
        <authorList>
            <person name="Amadeo P."/>
            <person name="Zhao Q."/>
            <person name="Wortman J."/>
            <person name="Fraser-Liggett C."/>
            <person name="Carlton J."/>
        </authorList>
    </citation>
    <scope>NUCLEOTIDE SEQUENCE</scope>
    <source>
        <strain evidence="2">G3</strain>
    </source>
</reference>
<evidence type="ECO:0000313" key="3">
    <source>
        <dbReference type="Proteomes" id="UP000001542"/>
    </source>
</evidence>
<dbReference type="RefSeq" id="XP_001579721.1">
    <property type="nucleotide sequence ID" value="XM_001579671.1"/>
</dbReference>
<feature type="region of interest" description="Disordered" evidence="1">
    <location>
        <begin position="1"/>
        <end position="35"/>
    </location>
</feature>
<protein>
    <submittedName>
        <fullName evidence="2">Uncharacterized protein</fullName>
    </submittedName>
</protein>
<dbReference type="VEuPathDB" id="TrichDB:TVAG_267670"/>
<evidence type="ECO:0000256" key="1">
    <source>
        <dbReference type="SAM" id="MobiDB-lite"/>
    </source>
</evidence>
<reference evidence="2" key="2">
    <citation type="journal article" date="2007" name="Science">
        <title>Draft genome sequence of the sexually transmitted pathogen Trichomonas vaginalis.</title>
        <authorList>
            <person name="Carlton J.M."/>
            <person name="Hirt R.P."/>
            <person name="Silva J.C."/>
            <person name="Delcher A.L."/>
            <person name="Schatz M."/>
            <person name="Zhao Q."/>
            <person name="Wortman J.R."/>
            <person name="Bidwell S.L."/>
            <person name="Alsmark U.C.M."/>
            <person name="Besteiro S."/>
            <person name="Sicheritz-Ponten T."/>
            <person name="Noel C.J."/>
            <person name="Dacks J.B."/>
            <person name="Foster P.G."/>
            <person name="Simillion C."/>
            <person name="Van de Peer Y."/>
            <person name="Miranda-Saavedra D."/>
            <person name="Barton G.J."/>
            <person name="Westrop G.D."/>
            <person name="Mueller S."/>
            <person name="Dessi D."/>
            <person name="Fiori P.L."/>
            <person name="Ren Q."/>
            <person name="Paulsen I."/>
            <person name="Zhang H."/>
            <person name="Bastida-Corcuera F.D."/>
            <person name="Simoes-Barbosa A."/>
            <person name="Brown M.T."/>
            <person name="Hayes R.D."/>
            <person name="Mukherjee M."/>
            <person name="Okumura C.Y."/>
            <person name="Schneider R."/>
            <person name="Smith A.J."/>
            <person name="Vanacova S."/>
            <person name="Villalvazo M."/>
            <person name="Haas B.J."/>
            <person name="Pertea M."/>
            <person name="Feldblyum T.V."/>
            <person name="Utterback T.R."/>
            <person name="Shu C.L."/>
            <person name="Osoegawa K."/>
            <person name="de Jong P.J."/>
            <person name="Hrdy I."/>
            <person name="Horvathova L."/>
            <person name="Zubacova Z."/>
            <person name="Dolezal P."/>
            <person name="Malik S.B."/>
            <person name="Logsdon J.M. Jr."/>
            <person name="Henze K."/>
            <person name="Gupta A."/>
            <person name="Wang C.C."/>
            <person name="Dunne R.L."/>
            <person name="Upcroft J.A."/>
            <person name="Upcroft P."/>
            <person name="White O."/>
            <person name="Salzberg S.L."/>
            <person name="Tang P."/>
            <person name="Chiu C.-H."/>
            <person name="Lee Y.-S."/>
            <person name="Embley T.M."/>
            <person name="Coombs G.H."/>
            <person name="Mottram J.C."/>
            <person name="Tachezy J."/>
            <person name="Fraser-Liggett C.M."/>
            <person name="Johnson P.J."/>
        </authorList>
    </citation>
    <scope>NUCLEOTIDE SEQUENCE [LARGE SCALE GENOMIC DNA]</scope>
    <source>
        <strain evidence="2">G3</strain>
    </source>
</reference>
<dbReference type="InParanoid" id="A2DLB7"/>
<dbReference type="VEuPathDB" id="TrichDB:TVAGG3_0714600"/>
<dbReference type="Proteomes" id="UP000001542">
    <property type="component" value="Unassembled WGS sequence"/>
</dbReference>
<name>A2DLB7_TRIV3</name>
<dbReference type="KEGG" id="tva:5464260"/>
<keyword evidence="3" id="KW-1185">Reference proteome</keyword>
<gene>
    <name evidence="2" type="ORF">TVAG_267670</name>
</gene>
<dbReference type="AlphaFoldDB" id="A2DLB7"/>
<proteinExistence type="predicted"/>
<evidence type="ECO:0000313" key="2">
    <source>
        <dbReference type="EMBL" id="EAY18735.1"/>
    </source>
</evidence>
<dbReference type="EMBL" id="DS113215">
    <property type="protein sequence ID" value="EAY18735.1"/>
    <property type="molecule type" value="Genomic_DNA"/>
</dbReference>